<dbReference type="Proteomes" id="UP001595997">
    <property type="component" value="Unassembled WGS sequence"/>
</dbReference>
<name>A0ABV9A604_9ACTN</name>
<comment type="caution">
    <text evidence="8">The sequence shown here is derived from an EMBL/GenBank/DDBJ whole genome shotgun (WGS) entry which is preliminary data.</text>
</comment>
<reference evidence="9" key="1">
    <citation type="journal article" date="2019" name="Int. J. Syst. Evol. Microbiol.">
        <title>The Global Catalogue of Microorganisms (GCM) 10K type strain sequencing project: providing services to taxonomists for standard genome sequencing and annotation.</title>
        <authorList>
            <consortium name="The Broad Institute Genomics Platform"/>
            <consortium name="The Broad Institute Genome Sequencing Center for Infectious Disease"/>
            <person name="Wu L."/>
            <person name="Ma J."/>
        </authorList>
    </citation>
    <scope>NUCLEOTIDE SEQUENCE [LARGE SCALE GENOMIC DNA]</scope>
    <source>
        <strain evidence="9">CGMCC 4.7357</strain>
    </source>
</reference>
<organism evidence="8 9">
    <name type="scientific">Streptomyces ovatisporus</name>
    <dbReference type="NCBI Taxonomy" id="1128682"/>
    <lineage>
        <taxon>Bacteria</taxon>
        <taxon>Bacillati</taxon>
        <taxon>Actinomycetota</taxon>
        <taxon>Actinomycetes</taxon>
        <taxon>Kitasatosporales</taxon>
        <taxon>Streptomycetaceae</taxon>
        <taxon>Streptomyces</taxon>
    </lineage>
</organism>
<comment type="subcellular location">
    <subcellularLocation>
        <location evidence="1">Cell membrane</location>
        <topology evidence="1">Multi-pass membrane protein</topology>
    </subcellularLocation>
</comment>
<feature type="transmembrane region" description="Helical" evidence="6">
    <location>
        <begin position="15"/>
        <end position="32"/>
    </location>
</feature>
<keyword evidence="5 6" id="KW-0472">Membrane</keyword>
<evidence type="ECO:0000313" key="9">
    <source>
        <dbReference type="Proteomes" id="UP001595997"/>
    </source>
</evidence>
<dbReference type="InterPro" id="IPR018076">
    <property type="entry name" value="T2SS_GspF_dom"/>
</dbReference>
<evidence type="ECO:0000256" key="6">
    <source>
        <dbReference type="SAM" id="Phobius"/>
    </source>
</evidence>
<dbReference type="PANTHER" id="PTHR35007:SF4">
    <property type="entry name" value="CONSERVED TRANSMEMBRANE PROTEIN-RELATED"/>
    <property type="match status" value="1"/>
</dbReference>
<feature type="domain" description="Type II secretion system protein GspF" evidence="7">
    <location>
        <begin position="134"/>
        <end position="256"/>
    </location>
</feature>
<keyword evidence="4 6" id="KW-1133">Transmembrane helix</keyword>
<sequence>MTGAGGEGVPGLEAAPMYAAMVCAGAAAWLMAGREDGTKRARLLLAGVGRACDTRPQLPPACSRLLDAVRERLGCREDRAWWCLAAGAVLGLLGESWLPLVAGAAAVPVARRMLLRRGRRSAAERRASAVVELCAAVAGELHAGRQPDRALLAAGALPLRELGEGGAAVLAAARFGGDVPEALREAARSPGAEGLSGVAACWQVAVESGAGLAKGLDAVALALRAERDQRAELQALLAGPRSTALVLALLPAFGLLLGAAMGADPMRVLLHSPAGLACLAVGGLLEWAGLAWVARLVRTAEGPGKAEKGGTA</sequence>
<dbReference type="Pfam" id="PF00482">
    <property type="entry name" value="T2SSF"/>
    <property type="match status" value="1"/>
</dbReference>
<evidence type="ECO:0000259" key="7">
    <source>
        <dbReference type="Pfam" id="PF00482"/>
    </source>
</evidence>
<dbReference type="RefSeq" id="WP_386447949.1">
    <property type="nucleotide sequence ID" value="NZ_JBHSFH010000007.1"/>
</dbReference>
<feature type="transmembrane region" description="Helical" evidence="6">
    <location>
        <begin position="244"/>
        <end position="262"/>
    </location>
</feature>
<evidence type="ECO:0000256" key="3">
    <source>
        <dbReference type="ARBA" id="ARBA00022692"/>
    </source>
</evidence>
<keyword evidence="3 6" id="KW-0812">Transmembrane</keyword>
<evidence type="ECO:0000256" key="5">
    <source>
        <dbReference type="ARBA" id="ARBA00023136"/>
    </source>
</evidence>
<gene>
    <name evidence="8" type="ORF">ACFPA8_14390</name>
</gene>
<proteinExistence type="predicted"/>
<keyword evidence="2" id="KW-1003">Cell membrane</keyword>
<evidence type="ECO:0000256" key="1">
    <source>
        <dbReference type="ARBA" id="ARBA00004651"/>
    </source>
</evidence>
<evidence type="ECO:0000256" key="4">
    <source>
        <dbReference type="ARBA" id="ARBA00022989"/>
    </source>
</evidence>
<accession>A0ABV9A604</accession>
<dbReference type="EMBL" id="JBHSFH010000007">
    <property type="protein sequence ID" value="MFC4495322.1"/>
    <property type="molecule type" value="Genomic_DNA"/>
</dbReference>
<keyword evidence="9" id="KW-1185">Reference proteome</keyword>
<evidence type="ECO:0000313" key="8">
    <source>
        <dbReference type="EMBL" id="MFC4495322.1"/>
    </source>
</evidence>
<protein>
    <submittedName>
        <fullName evidence="8">Type II secretion system F family protein</fullName>
    </submittedName>
</protein>
<evidence type="ECO:0000256" key="2">
    <source>
        <dbReference type="ARBA" id="ARBA00022475"/>
    </source>
</evidence>
<feature type="transmembrane region" description="Helical" evidence="6">
    <location>
        <begin position="274"/>
        <end position="294"/>
    </location>
</feature>
<dbReference type="PANTHER" id="PTHR35007">
    <property type="entry name" value="INTEGRAL MEMBRANE PROTEIN-RELATED"/>
    <property type="match status" value="1"/>
</dbReference>